<sequence>MKKHVVVFDMDETLGYFQNMGIFYYTLQNYIQHQITFEIFCKLIDLYPQILRPKIFSILKYLIEVRRTTKLEIMIYTNNQGPKEWVQLIKNYFEYKLNTEIFTKIIRAFMVNGKVIEPKRTSHNKTYKDLLRTTRIPKEAKICMIDDVYYDGMENNNVYYLHIDPYVSSLHYTTMVDRLIDSKILGTLNKKHLLKNMTNAFAGVKFYEKSDKTHEIDIIVGKTIQIGLQEFFHEM</sequence>
<dbReference type="EMBL" id="MN740568">
    <property type="protein sequence ID" value="QHU34296.1"/>
    <property type="molecule type" value="Genomic_DNA"/>
</dbReference>
<dbReference type="Gene3D" id="3.40.50.1000">
    <property type="entry name" value="HAD superfamily/HAD-like"/>
    <property type="match status" value="1"/>
</dbReference>
<evidence type="ECO:0008006" key="2">
    <source>
        <dbReference type="Google" id="ProtNLM"/>
    </source>
</evidence>
<protein>
    <recommendedName>
        <fullName evidence="2">FCP1 homology domain-containing protein</fullName>
    </recommendedName>
</protein>
<evidence type="ECO:0000313" key="1">
    <source>
        <dbReference type="EMBL" id="QHU34296.1"/>
    </source>
</evidence>
<reference evidence="1" key="1">
    <citation type="journal article" date="2020" name="Nature">
        <title>Giant virus diversity and host interactions through global metagenomics.</title>
        <authorList>
            <person name="Schulz F."/>
            <person name="Roux S."/>
            <person name="Paez-Espino D."/>
            <person name="Jungbluth S."/>
            <person name="Walsh D.A."/>
            <person name="Denef V.J."/>
            <person name="McMahon K.D."/>
            <person name="Konstantinidis K.T."/>
            <person name="Eloe-Fadrosh E.A."/>
            <person name="Kyrpides N.C."/>
            <person name="Woyke T."/>
        </authorList>
    </citation>
    <scope>NUCLEOTIDE SEQUENCE</scope>
    <source>
        <strain evidence="1">GVMAG-S-1016713-123</strain>
    </source>
</reference>
<dbReference type="InterPro" id="IPR023214">
    <property type="entry name" value="HAD_sf"/>
</dbReference>
<accession>A0A6C0LTW6</accession>
<dbReference type="AlphaFoldDB" id="A0A6C0LTW6"/>
<dbReference type="SUPFAM" id="SSF56784">
    <property type="entry name" value="HAD-like"/>
    <property type="match status" value="1"/>
</dbReference>
<name>A0A6C0LTW6_9ZZZZ</name>
<proteinExistence type="predicted"/>
<dbReference type="InterPro" id="IPR036412">
    <property type="entry name" value="HAD-like_sf"/>
</dbReference>
<organism evidence="1">
    <name type="scientific">viral metagenome</name>
    <dbReference type="NCBI Taxonomy" id="1070528"/>
    <lineage>
        <taxon>unclassified sequences</taxon>
        <taxon>metagenomes</taxon>
        <taxon>organismal metagenomes</taxon>
    </lineage>
</organism>